<protein>
    <submittedName>
        <fullName evidence="3">ATP-binding domain-containing protein</fullName>
    </submittedName>
</protein>
<name>A0ABU7LFH5_9NOCA</name>
<evidence type="ECO:0000259" key="2">
    <source>
        <dbReference type="Pfam" id="PF13538"/>
    </source>
</evidence>
<proteinExistence type="predicted"/>
<dbReference type="GO" id="GO:0005524">
    <property type="term" value="F:ATP binding"/>
    <property type="evidence" value="ECO:0007669"/>
    <property type="project" value="UniProtKB-KW"/>
</dbReference>
<organism evidence="3 4">
    <name type="scientific">Rhodococcus artemisiae</name>
    <dbReference type="NCBI Taxonomy" id="714159"/>
    <lineage>
        <taxon>Bacteria</taxon>
        <taxon>Bacillati</taxon>
        <taxon>Actinomycetota</taxon>
        <taxon>Actinomycetes</taxon>
        <taxon>Mycobacteriales</taxon>
        <taxon>Nocardiaceae</taxon>
        <taxon>Rhodococcus</taxon>
    </lineage>
</organism>
<dbReference type="PANTHER" id="PTHR11070">
    <property type="entry name" value="UVRD / RECB / PCRA DNA HELICASE FAMILY MEMBER"/>
    <property type="match status" value="1"/>
</dbReference>
<comment type="caution">
    <text evidence="3">The sequence shown here is derived from an EMBL/GenBank/DDBJ whole genome shotgun (WGS) entry which is preliminary data.</text>
</comment>
<dbReference type="SUPFAM" id="SSF52540">
    <property type="entry name" value="P-loop containing nucleoside triphosphate hydrolases"/>
    <property type="match status" value="1"/>
</dbReference>
<keyword evidence="4" id="KW-1185">Reference proteome</keyword>
<feature type="region of interest" description="Disordered" evidence="1">
    <location>
        <begin position="777"/>
        <end position="807"/>
    </location>
</feature>
<reference evidence="3 4" key="1">
    <citation type="submission" date="2023-07" db="EMBL/GenBank/DDBJ databases">
        <authorList>
            <person name="Girao M."/>
            <person name="Carvalho M.F."/>
        </authorList>
    </citation>
    <scope>NUCLEOTIDE SEQUENCE [LARGE SCALE GENOMIC DNA]</scope>
    <source>
        <strain evidence="3 4">YIM65754</strain>
    </source>
</reference>
<dbReference type="Pfam" id="PF13538">
    <property type="entry name" value="UvrD_C_2"/>
    <property type="match status" value="1"/>
</dbReference>
<dbReference type="InterPro" id="IPR027785">
    <property type="entry name" value="UvrD-like_helicase_C"/>
</dbReference>
<dbReference type="EMBL" id="JAUTXY010000010">
    <property type="protein sequence ID" value="MEE2060044.1"/>
    <property type="molecule type" value="Genomic_DNA"/>
</dbReference>
<dbReference type="InterPro" id="IPR000212">
    <property type="entry name" value="DNA_helicase_UvrD/REP"/>
</dbReference>
<keyword evidence="3" id="KW-0067">ATP-binding</keyword>
<dbReference type="InterPro" id="IPR027417">
    <property type="entry name" value="P-loop_NTPase"/>
</dbReference>
<feature type="domain" description="UvrD-like helicase C-terminal" evidence="2">
    <location>
        <begin position="710"/>
        <end position="759"/>
    </location>
</feature>
<gene>
    <name evidence="3" type="ORF">Q7514_21200</name>
</gene>
<evidence type="ECO:0000256" key="1">
    <source>
        <dbReference type="SAM" id="MobiDB-lite"/>
    </source>
</evidence>
<dbReference type="Gene3D" id="3.40.50.300">
    <property type="entry name" value="P-loop containing nucleotide triphosphate hydrolases"/>
    <property type="match status" value="3"/>
</dbReference>
<dbReference type="Proteomes" id="UP001336020">
    <property type="component" value="Unassembled WGS sequence"/>
</dbReference>
<evidence type="ECO:0000313" key="3">
    <source>
        <dbReference type="EMBL" id="MEE2060044.1"/>
    </source>
</evidence>
<dbReference type="RefSeq" id="WP_408016147.1">
    <property type="nucleotide sequence ID" value="NZ_JAUTXY010000010.1"/>
</dbReference>
<dbReference type="PANTHER" id="PTHR11070:SF45">
    <property type="entry name" value="DNA 3'-5' HELICASE"/>
    <property type="match status" value="1"/>
</dbReference>
<sequence>MPDDGAPHPDLEHEQRYLSTLYTHLDELREYTKTRLKRVLLETGGTPQARSERESFTQMYTEDLAKYDAAEHGLCFGRVDVREVDVRDTEQNDDPDTGSGRTEARYIGRIGILDEDNDYESLLLDWRAPLARPFYLATPAAPDGVVLRRHIRSRNRTVTALNDEYLDLDTAREHANVGSAGGVAGESALLDALNAARTGQMHDIVATIQSEQDAIIRSEHKSVLVVQGGPGTGKTAVALHRAAYLLYTYRRQLAKSGVLIVGPNSTFLDYIGQVLPSLGETGVLLSTVGDLYPGVTATLDDDFEAGEIKGSLDMVDILKKAVRDRQEVPSKPMPIAFDTYRLTLDRKMVTRARGRARSSRRPHNLARPIFVSGVIEALADQMAEIIGADLVNGGNLLSRDDIDDIRSEMRADADIVAAIDSLWPTLSPQRVLSDLLASKERLATAAPNLTDGQIDTLHRPGPHAGFSAADAPLLDELAELLGIDDAAEREGAAKRWRKQIADAQGALDILTGSAPQDLEDELDPELLMAYDLIDASQLAERQDLKQYRTTAERAAGDRTWTYGHMIVDEAQELSDMAWRMLMRRIPNRWMTLVGDTAQTGDPAGTSSWQRILEPYVKNRWRKAELTVNYRTPAEIMRIAHDVLAEIDPEQVPPRSVRDSGFEPWARQIDQDQLVDAAREVVDAEVGPGLTAVIVPPRLAQEWAHLASESVRVATVKDVKGLEFDSVVLVEPEEIRAASPRGLNDLYVALTRATQRLCVIHTAPLPRVLRGLATPLEASEATGNPGRASEATGNPGRASEATGNRAPC</sequence>
<keyword evidence="3" id="KW-0547">Nucleotide-binding</keyword>
<evidence type="ECO:0000313" key="4">
    <source>
        <dbReference type="Proteomes" id="UP001336020"/>
    </source>
</evidence>
<accession>A0ABU7LFH5</accession>